<organism evidence="1 2">
    <name type="scientific">Candidatus Thiodiazotropha lotti</name>
    <dbReference type="NCBI Taxonomy" id="2792787"/>
    <lineage>
        <taxon>Bacteria</taxon>
        <taxon>Pseudomonadati</taxon>
        <taxon>Pseudomonadota</taxon>
        <taxon>Gammaproteobacteria</taxon>
        <taxon>Chromatiales</taxon>
        <taxon>Sedimenticolaceae</taxon>
        <taxon>Candidatus Thiodiazotropha</taxon>
    </lineage>
</organism>
<proteinExistence type="predicted"/>
<protein>
    <submittedName>
        <fullName evidence="1">Uncharacterized protein</fullName>
    </submittedName>
</protein>
<accession>A0A9E4MY04</accession>
<dbReference type="Proteomes" id="UP000886687">
    <property type="component" value="Unassembled WGS sequence"/>
</dbReference>
<dbReference type="EMBL" id="JAEPDI010000001">
    <property type="protein sequence ID" value="MCG7937952.1"/>
    <property type="molecule type" value="Genomic_DNA"/>
</dbReference>
<sequence>MQIIEAHLNRLREAEQIVNDVYHNRSEGFQLHHDREICEESIALAAFNLSKACGDLELLLNNSKE</sequence>
<evidence type="ECO:0000313" key="1">
    <source>
        <dbReference type="EMBL" id="MCG7937952.1"/>
    </source>
</evidence>
<dbReference type="AlphaFoldDB" id="A0A9E4MY04"/>
<evidence type="ECO:0000313" key="2">
    <source>
        <dbReference type="Proteomes" id="UP000886687"/>
    </source>
</evidence>
<comment type="caution">
    <text evidence="1">The sequence shown here is derived from an EMBL/GenBank/DDBJ whole genome shotgun (WGS) entry which is preliminary data.</text>
</comment>
<gene>
    <name evidence="1" type="ORF">JAZ04_03725</name>
</gene>
<name>A0A9E4MY04_9GAMM</name>
<reference evidence="1" key="1">
    <citation type="journal article" date="2021" name="Proc. Natl. Acad. Sci. U.S.A.">
        <title>Global biogeography of chemosynthetic symbionts reveals both localized and globally distributed symbiont groups. .</title>
        <authorList>
            <person name="Osvatic J.T."/>
            <person name="Wilkins L.G.E."/>
            <person name="Leibrecht L."/>
            <person name="Leray M."/>
            <person name="Zauner S."/>
            <person name="Polzin J."/>
            <person name="Camacho Y."/>
            <person name="Gros O."/>
            <person name="van Gils J.A."/>
            <person name="Eisen J.A."/>
            <person name="Petersen J.M."/>
            <person name="Yuen B."/>
        </authorList>
    </citation>
    <scope>NUCLEOTIDE SEQUENCE</scope>
    <source>
        <strain evidence="1">MAGL173</strain>
    </source>
</reference>